<sequence>MDISLYGLADAVCKYCEYLQELIHEVNPTCYSMPATSDSARLRSLYPSPKHVQQSLLKRLYPNGIPRSTVEQFHKYSTIDTPQQCWHIASTESLLKELCPWDSKCVSIATPVLHQVLLHHSVWPFKPDKTTTLTLEGLAVAIALIIGGDQPYISLEERRTNYAIRERPRNCLDRYRLLFQSLCSSSIWEEMSTNNHREESDDEDLVAVLYNTMPQPQKQSRQRFLPVAAMLPSSYSHRLTGRVRVQAVEALVELLSAIAIGDQRDSKIIKIHGETDNIIRSITEWLSMLETGLDWKQFCTLIEMSTPFLLAQLANTIWRCFPDHQCGSPDFQRFGMIPPAVATTISRRKDNSLSLHHLTQLSLVAPDLILTKLVLLAHGTPTELSCQTIWRLITERSAGRLLYIHGTTEHGPLDLVLCLYPSCLLKDDRVASDPFVDVLLPLGAYTDCLVQFYPTHRVLKGSFTQARIDYQSIGALSVHLGGTSIWFDDGLEKGVMYTSNTPVLSFTSTIVEIWGKSELF</sequence>
<reference evidence="1" key="1">
    <citation type="submission" date="2019-11" db="EMBL/GenBank/DDBJ databases">
        <title>Bipolaris sorokiniana Genome sequencing.</title>
        <authorList>
            <person name="Wang H."/>
        </authorList>
    </citation>
    <scope>NUCLEOTIDE SEQUENCE</scope>
</reference>
<evidence type="ECO:0000313" key="2">
    <source>
        <dbReference type="Proteomes" id="UP000624244"/>
    </source>
</evidence>
<organism evidence="1 2">
    <name type="scientific">Cochliobolus sativus</name>
    <name type="common">Common root rot and spot blotch fungus</name>
    <name type="synonym">Bipolaris sorokiniana</name>
    <dbReference type="NCBI Taxonomy" id="45130"/>
    <lineage>
        <taxon>Eukaryota</taxon>
        <taxon>Fungi</taxon>
        <taxon>Dikarya</taxon>
        <taxon>Ascomycota</taxon>
        <taxon>Pezizomycotina</taxon>
        <taxon>Dothideomycetes</taxon>
        <taxon>Pleosporomycetidae</taxon>
        <taxon>Pleosporales</taxon>
        <taxon>Pleosporineae</taxon>
        <taxon>Pleosporaceae</taxon>
        <taxon>Bipolaris</taxon>
    </lineage>
</organism>
<accession>A0A8H5ZQN6</accession>
<dbReference type="Proteomes" id="UP000624244">
    <property type="component" value="Unassembled WGS sequence"/>
</dbReference>
<protein>
    <submittedName>
        <fullName evidence="1">Uncharacterized protein</fullName>
    </submittedName>
</protein>
<comment type="caution">
    <text evidence="1">The sequence shown here is derived from an EMBL/GenBank/DDBJ whole genome shotgun (WGS) entry which is preliminary data.</text>
</comment>
<gene>
    <name evidence="1" type="ORF">GGP41_001847</name>
</gene>
<evidence type="ECO:0000313" key="1">
    <source>
        <dbReference type="EMBL" id="KAF5853284.1"/>
    </source>
</evidence>
<proteinExistence type="predicted"/>
<name>A0A8H5ZQN6_COCSA</name>
<dbReference type="EMBL" id="WNKQ01000002">
    <property type="protein sequence ID" value="KAF5853284.1"/>
    <property type="molecule type" value="Genomic_DNA"/>
</dbReference>
<dbReference type="AlphaFoldDB" id="A0A8H5ZQN6"/>